<dbReference type="SUPFAM" id="SSF52540">
    <property type="entry name" value="P-loop containing nucleoside triphosphate hydrolases"/>
    <property type="match status" value="1"/>
</dbReference>
<dbReference type="InterPro" id="IPR027417">
    <property type="entry name" value="P-loop_NTPase"/>
</dbReference>
<evidence type="ECO:0000256" key="3">
    <source>
        <dbReference type="ARBA" id="ARBA00061607"/>
    </source>
</evidence>
<dbReference type="FunFam" id="3.40.50.300:FF:000640">
    <property type="entry name" value="MoxR family ATPase"/>
    <property type="match status" value="1"/>
</dbReference>
<dbReference type="RefSeq" id="WP_115857375.1">
    <property type="nucleotide sequence ID" value="NZ_QTSU01000001.1"/>
</dbReference>
<evidence type="ECO:0000256" key="1">
    <source>
        <dbReference type="ARBA" id="ARBA00022741"/>
    </source>
</evidence>
<evidence type="ECO:0000313" key="7">
    <source>
        <dbReference type="Proteomes" id="UP000264492"/>
    </source>
</evidence>
<organism evidence="6 7">
    <name type="scientific">Lysobacter silvisoli</name>
    <dbReference type="NCBI Taxonomy" id="2293254"/>
    <lineage>
        <taxon>Bacteria</taxon>
        <taxon>Pseudomonadati</taxon>
        <taxon>Pseudomonadota</taxon>
        <taxon>Gammaproteobacteria</taxon>
        <taxon>Lysobacterales</taxon>
        <taxon>Lysobacteraceae</taxon>
        <taxon>Lysobacter</taxon>
    </lineage>
</organism>
<name>A0A371K1X2_9GAMM</name>
<dbReference type="InterPro" id="IPR011703">
    <property type="entry name" value="ATPase_AAA-3"/>
</dbReference>
<protein>
    <submittedName>
        <fullName evidence="6">AAA family ATPase</fullName>
    </submittedName>
</protein>
<evidence type="ECO:0000256" key="2">
    <source>
        <dbReference type="ARBA" id="ARBA00022840"/>
    </source>
</evidence>
<dbReference type="InterPro" id="IPR050764">
    <property type="entry name" value="CbbQ/NirQ/NorQ/GpvN"/>
</dbReference>
<accession>A0A371K1X2</accession>
<sequence length="317" mass="33432">MAASPTTASMLTDGLRGALERAQAQVNGLVLGKPQEVRLAFVALLSDGHLLIEDLPGLGKTTLAHAMAATLGLEFQRVQFTSDLLPADVVGVSVFDPTSRGFQFHPGPVFAQVLLADEINRAPPRTQSALLEAMAEHQVTVDGTSHALPDPFFVIATQNPVDLAGTYPLPDSQLDRFLLRLALGYPGEAAERDLLAGADRRDLIAKTSPLLGTADVIAARQAVAAVHASESLIAYVQSLLARSRRHPGVRVGLSPRAGLALLRAARAYALLLGRNHVVPEDVQALFTHVAAHRLVADADAGQDGALAKAILHAVPVD</sequence>
<dbReference type="Proteomes" id="UP000264492">
    <property type="component" value="Unassembled WGS sequence"/>
</dbReference>
<feature type="domain" description="ChlI/MoxR AAA lid" evidence="5">
    <location>
        <begin position="242"/>
        <end position="310"/>
    </location>
</feature>
<dbReference type="Pfam" id="PF07726">
    <property type="entry name" value="AAA_3"/>
    <property type="match status" value="1"/>
</dbReference>
<dbReference type="Gene3D" id="3.40.50.300">
    <property type="entry name" value="P-loop containing nucleotide triphosphate hydrolases"/>
    <property type="match status" value="1"/>
</dbReference>
<keyword evidence="1" id="KW-0547">Nucleotide-binding</keyword>
<feature type="domain" description="ATPase AAA-3" evidence="4">
    <location>
        <begin position="49"/>
        <end position="179"/>
    </location>
</feature>
<dbReference type="InterPro" id="IPR041628">
    <property type="entry name" value="ChlI/MoxR_AAA_lid"/>
</dbReference>
<reference evidence="6 7" key="1">
    <citation type="submission" date="2018-08" db="EMBL/GenBank/DDBJ databases">
        <title>Lysobacter sp. zong2l5, whole genome shotgun sequence.</title>
        <authorList>
            <person name="Zhang X."/>
            <person name="Feng G."/>
            <person name="Zhu H."/>
        </authorList>
    </citation>
    <scope>NUCLEOTIDE SEQUENCE [LARGE SCALE GENOMIC DNA]</scope>
    <source>
        <strain evidence="7">zong2l5</strain>
    </source>
</reference>
<dbReference type="Gene3D" id="1.10.8.80">
    <property type="entry name" value="Magnesium chelatase subunit I, C-Terminal domain"/>
    <property type="match status" value="1"/>
</dbReference>
<dbReference type="GO" id="GO:0016887">
    <property type="term" value="F:ATP hydrolysis activity"/>
    <property type="evidence" value="ECO:0007669"/>
    <property type="project" value="InterPro"/>
</dbReference>
<dbReference type="Pfam" id="PF17863">
    <property type="entry name" value="AAA_lid_2"/>
    <property type="match status" value="1"/>
</dbReference>
<evidence type="ECO:0000259" key="5">
    <source>
        <dbReference type="Pfam" id="PF17863"/>
    </source>
</evidence>
<dbReference type="PANTHER" id="PTHR42759:SF5">
    <property type="entry name" value="METHANOL DEHYDROGENASE REGULATOR"/>
    <property type="match status" value="1"/>
</dbReference>
<evidence type="ECO:0000313" key="6">
    <source>
        <dbReference type="EMBL" id="RDZ27931.1"/>
    </source>
</evidence>
<dbReference type="CDD" id="cd00009">
    <property type="entry name" value="AAA"/>
    <property type="match status" value="1"/>
</dbReference>
<gene>
    <name evidence="6" type="ORF">DX914_01890</name>
</gene>
<dbReference type="EMBL" id="QTSU01000001">
    <property type="protein sequence ID" value="RDZ27931.1"/>
    <property type="molecule type" value="Genomic_DNA"/>
</dbReference>
<keyword evidence="2" id="KW-0067">ATP-binding</keyword>
<dbReference type="PANTHER" id="PTHR42759">
    <property type="entry name" value="MOXR FAMILY PROTEIN"/>
    <property type="match status" value="1"/>
</dbReference>
<dbReference type="GO" id="GO:0005524">
    <property type="term" value="F:ATP binding"/>
    <property type="evidence" value="ECO:0007669"/>
    <property type="project" value="UniProtKB-KW"/>
</dbReference>
<comment type="caution">
    <text evidence="6">The sequence shown here is derived from an EMBL/GenBank/DDBJ whole genome shotgun (WGS) entry which is preliminary data.</text>
</comment>
<proteinExistence type="inferred from homology"/>
<comment type="similarity">
    <text evidence="3">Belongs to the MoxR family.</text>
</comment>
<dbReference type="AlphaFoldDB" id="A0A371K1X2"/>
<dbReference type="PIRSF" id="PIRSF002849">
    <property type="entry name" value="AAA_ATPase_chaperone_MoxR_prd"/>
    <property type="match status" value="1"/>
</dbReference>
<keyword evidence="7" id="KW-1185">Reference proteome</keyword>
<dbReference type="OrthoDB" id="9808397at2"/>
<evidence type="ECO:0000259" key="4">
    <source>
        <dbReference type="Pfam" id="PF07726"/>
    </source>
</evidence>